<organism evidence="1 2">
    <name type="scientific">Morus notabilis</name>
    <dbReference type="NCBI Taxonomy" id="981085"/>
    <lineage>
        <taxon>Eukaryota</taxon>
        <taxon>Viridiplantae</taxon>
        <taxon>Streptophyta</taxon>
        <taxon>Embryophyta</taxon>
        <taxon>Tracheophyta</taxon>
        <taxon>Spermatophyta</taxon>
        <taxon>Magnoliopsida</taxon>
        <taxon>eudicotyledons</taxon>
        <taxon>Gunneridae</taxon>
        <taxon>Pentapetalae</taxon>
        <taxon>rosids</taxon>
        <taxon>fabids</taxon>
        <taxon>Rosales</taxon>
        <taxon>Moraceae</taxon>
        <taxon>Moreae</taxon>
        <taxon>Morus</taxon>
    </lineage>
</organism>
<dbReference type="EMBL" id="KE343523">
    <property type="protein sequence ID" value="EXB32323.1"/>
    <property type="molecule type" value="Genomic_DNA"/>
</dbReference>
<protein>
    <submittedName>
        <fullName evidence="1">Uncharacterized protein</fullName>
    </submittedName>
</protein>
<sequence>MADGSSSQSSFKSTRECFKDFLADRYSFLDNYSRFLNRNEPLPSWSSSDVEEFIASDPVHGPTVRNLSAILEGQCVKGPQASAHWWKDRAALPPNFSSASVELFQNLPCFGQAAPEDLFYPSTVQAFSL</sequence>
<keyword evidence="2" id="KW-1185">Reference proteome</keyword>
<evidence type="ECO:0000313" key="1">
    <source>
        <dbReference type="EMBL" id="EXB32323.1"/>
    </source>
</evidence>
<dbReference type="PANTHER" id="PTHR36708:SF1">
    <property type="entry name" value="SUCCINATE DEHYDROGENASE SUBUNIT 6, MITOCHONDRIAL"/>
    <property type="match status" value="1"/>
</dbReference>
<dbReference type="InterPro" id="IPR034574">
    <property type="entry name" value="SDH6"/>
</dbReference>
<reference evidence="2" key="1">
    <citation type="submission" date="2013-01" db="EMBL/GenBank/DDBJ databases">
        <title>Draft Genome Sequence of a Mulberry Tree, Morus notabilis C.K. Schneid.</title>
        <authorList>
            <person name="He N."/>
            <person name="Zhao S."/>
        </authorList>
    </citation>
    <scope>NUCLEOTIDE SEQUENCE</scope>
</reference>
<dbReference type="Proteomes" id="UP000030645">
    <property type="component" value="Unassembled WGS sequence"/>
</dbReference>
<evidence type="ECO:0000313" key="2">
    <source>
        <dbReference type="Proteomes" id="UP000030645"/>
    </source>
</evidence>
<dbReference type="AlphaFoldDB" id="W9R0S7"/>
<dbReference type="PANTHER" id="PTHR36708">
    <property type="entry name" value="SUCCINATE DEHYDROGENASE SUBUNIT 6, MITOCHONDRIAL"/>
    <property type="match status" value="1"/>
</dbReference>
<dbReference type="STRING" id="981085.W9R0S7"/>
<dbReference type="GO" id="GO:0045273">
    <property type="term" value="C:respiratory chain complex II (succinate dehydrogenase)"/>
    <property type="evidence" value="ECO:0007669"/>
    <property type="project" value="InterPro"/>
</dbReference>
<accession>W9R0S7</accession>
<gene>
    <name evidence="1" type="ORF">L484_005527</name>
</gene>
<proteinExistence type="predicted"/>
<name>W9R0S7_9ROSA</name>